<proteinExistence type="predicted"/>
<sequence>MVINQYQGRISGAGGLDLNTTVASTDLIMVYVPLAHMAYMALPTSSGLNPSLQWATLSRRQAHSYP</sequence>
<dbReference type="AlphaFoldDB" id="A0A101LXC5"/>
<evidence type="ECO:0000313" key="1">
    <source>
        <dbReference type="EMBL" id="KUM47084.1"/>
    </source>
</evidence>
<keyword evidence="1" id="KW-0496">Mitochondrion</keyword>
<protein>
    <submittedName>
        <fullName evidence="1">Uncharacterized protein</fullName>
    </submittedName>
</protein>
<geneLocation type="mitochondrion" evidence="1"/>
<reference evidence="1" key="1">
    <citation type="journal article" date="2015" name="Genome Biol. Evol.">
        <title>Organellar Genomes of White Spruce (Picea glauca): Assembly and Annotation.</title>
        <authorList>
            <person name="Jackman S.D."/>
            <person name="Warren R.L."/>
            <person name="Gibb E.A."/>
            <person name="Vandervalk B.P."/>
            <person name="Mohamadi H."/>
            <person name="Chu J."/>
            <person name="Raymond A."/>
            <person name="Pleasance S."/>
            <person name="Coope R."/>
            <person name="Wildung M.R."/>
            <person name="Ritland C.E."/>
            <person name="Bousquet J."/>
            <person name="Jones S.J."/>
            <person name="Bohlmann J."/>
            <person name="Birol I."/>
        </authorList>
    </citation>
    <scope>NUCLEOTIDE SEQUENCE [LARGE SCALE GENOMIC DNA]</scope>
    <source>
        <tissue evidence="1">Flushing bud</tissue>
    </source>
</reference>
<comment type="caution">
    <text evidence="1">The sequence shown here is derived from an EMBL/GenBank/DDBJ whole genome shotgun (WGS) entry which is preliminary data.</text>
</comment>
<organism evidence="1">
    <name type="scientific">Picea glauca</name>
    <name type="common">White spruce</name>
    <name type="synonym">Pinus glauca</name>
    <dbReference type="NCBI Taxonomy" id="3330"/>
    <lineage>
        <taxon>Eukaryota</taxon>
        <taxon>Viridiplantae</taxon>
        <taxon>Streptophyta</taxon>
        <taxon>Embryophyta</taxon>
        <taxon>Tracheophyta</taxon>
        <taxon>Spermatophyta</taxon>
        <taxon>Pinopsida</taxon>
        <taxon>Pinidae</taxon>
        <taxon>Conifers I</taxon>
        <taxon>Pinales</taxon>
        <taxon>Pinaceae</taxon>
        <taxon>Picea</taxon>
    </lineage>
</organism>
<gene>
    <name evidence="1" type="ORF">ABT39_MTgene6090</name>
</gene>
<accession>A0A101LXC5</accession>
<dbReference type="EMBL" id="LKAM01000008">
    <property type="protein sequence ID" value="KUM47084.1"/>
    <property type="molecule type" value="Genomic_DNA"/>
</dbReference>
<name>A0A101LXC5_PICGL</name>